<evidence type="ECO:0000313" key="4">
    <source>
        <dbReference type="Proteomes" id="UP000319557"/>
    </source>
</evidence>
<dbReference type="AlphaFoldDB" id="A0A517LYJ6"/>
<keyword evidence="1" id="KW-0175">Coiled coil</keyword>
<feature type="compositionally biased region" description="Polar residues" evidence="2">
    <location>
        <begin position="255"/>
        <end position="267"/>
    </location>
</feature>
<organism evidence="3 4">
    <name type="scientific">Rosistilla ulvae</name>
    <dbReference type="NCBI Taxonomy" id="1930277"/>
    <lineage>
        <taxon>Bacteria</taxon>
        <taxon>Pseudomonadati</taxon>
        <taxon>Planctomycetota</taxon>
        <taxon>Planctomycetia</taxon>
        <taxon>Pirellulales</taxon>
        <taxon>Pirellulaceae</taxon>
        <taxon>Rosistilla</taxon>
    </lineage>
</organism>
<dbReference type="KEGG" id="ruv:EC9_18770"/>
<evidence type="ECO:0000256" key="2">
    <source>
        <dbReference type="SAM" id="MobiDB-lite"/>
    </source>
</evidence>
<feature type="region of interest" description="Disordered" evidence="2">
    <location>
        <begin position="557"/>
        <end position="580"/>
    </location>
</feature>
<name>A0A517LYJ6_9BACT</name>
<accession>A0A517LYJ6</accession>
<feature type="compositionally biased region" description="Basic and acidic residues" evidence="2">
    <location>
        <begin position="290"/>
        <end position="309"/>
    </location>
</feature>
<feature type="compositionally biased region" description="Low complexity" evidence="2">
    <location>
        <begin position="48"/>
        <end position="57"/>
    </location>
</feature>
<feature type="compositionally biased region" description="Polar residues" evidence="2">
    <location>
        <begin position="28"/>
        <end position="39"/>
    </location>
</feature>
<proteinExistence type="predicted"/>
<protein>
    <submittedName>
        <fullName evidence="3">Uncharacterized protein</fullName>
    </submittedName>
</protein>
<evidence type="ECO:0000313" key="3">
    <source>
        <dbReference type="EMBL" id="QDS87698.1"/>
    </source>
</evidence>
<evidence type="ECO:0000256" key="1">
    <source>
        <dbReference type="SAM" id="Coils"/>
    </source>
</evidence>
<dbReference type="Proteomes" id="UP000319557">
    <property type="component" value="Chromosome"/>
</dbReference>
<keyword evidence="4" id="KW-1185">Reference proteome</keyword>
<reference evidence="3 4" key="1">
    <citation type="submission" date="2019-02" db="EMBL/GenBank/DDBJ databases">
        <title>Deep-cultivation of Planctomycetes and their phenomic and genomic characterization uncovers novel biology.</title>
        <authorList>
            <person name="Wiegand S."/>
            <person name="Jogler M."/>
            <person name="Boedeker C."/>
            <person name="Pinto D."/>
            <person name="Vollmers J."/>
            <person name="Rivas-Marin E."/>
            <person name="Kohn T."/>
            <person name="Peeters S.H."/>
            <person name="Heuer A."/>
            <person name="Rast P."/>
            <person name="Oberbeckmann S."/>
            <person name="Bunk B."/>
            <person name="Jeske O."/>
            <person name="Meyerdierks A."/>
            <person name="Storesund J.E."/>
            <person name="Kallscheuer N."/>
            <person name="Luecker S."/>
            <person name="Lage O.M."/>
            <person name="Pohl T."/>
            <person name="Merkel B.J."/>
            <person name="Hornburger P."/>
            <person name="Mueller R.-W."/>
            <person name="Bruemmer F."/>
            <person name="Labrenz M."/>
            <person name="Spormann A.M."/>
            <person name="Op den Camp H."/>
            <person name="Overmann J."/>
            <person name="Amann R."/>
            <person name="Jetten M.S.M."/>
            <person name="Mascher T."/>
            <person name="Medema M.H."/>
            <person name="Devos D.P."/>
            <person name="Kaster A.-K."/>
            <person name="Ovreas L."/>
            <person name="Rohde M."/>
            <person name="Galperin M.Y."/>
            <person name="Jogler C."/>
        </authorList>
    </citation>
    <scope>NUCLEOTIDE SEQUENCE [LARGE SCALE GENOMIC DNA]</scope>
    <source>
        <strain evidence="3 4">EC9</strain>
    </source>
</reference>
<gene>
    <name evidence="3" type="ORF">EC9_18770</name>
</gene>
<feature type="region of interest" description="Disordered" evidence="2">
    <location>
        <begin position="1"/>
        <end position="61"/>
    </location>
</feature>
<feature type="compositionally biased region" description="Basic and acidic residues" evidence="2">
    <location>
        <begin position="557"/>
        <end position="567"/>
    </location>
</feature>
<feature type="region of interest" description="Disordered" evidence="2">
    <location>
        <begin position="247"/>
        <end position="310"/>
    </location>
</feature>
<feature type="coiled-coil region" evidence="1">
    <location>
        <begin position="500"/>
        <end position="556"/>
    </location>
</feature>
<feature type="coiled-coil region" evidence="1">
    <location>
        <begin position="324"/>
        <end position="410"/>
    </location>
</feature>
<dbReference type="EMBL" id="CP036261">
    <property type="protein sequence ID" value="QDS87698.1"/>
    <property type="molecule type" value="Genomic_DNA"/>
</dbReference>
<sequence>MQIESRAPLGSSPKVLMARSSRIKKQKPLSNDSNVANQGRSDREVDRAPNANAANAATTEQQADDLFDSIDANLAGAQNPEPLQMSNSLLQSLCMINTMLTQLNDKQQEFHRQQSEWTKMQGDLEPREEELRELERELFERSEALDADAQRIAEAEQQVQRREAKTSQQRRLIAQQLRAQRAEVALARRAGDMDLDSVREEFDAELERRLADLQAQHEEQLEAKLAEARAQDAQQQEQTLAELRSRLESEHEQTLTDLQSQHQSEQEQALADLRSQHQSEQEQTLADLQSQHDQHQSLADERSQWDAERAQAVAEVRAQLDEDLKRALAHVEAERDACRRLEAELELTRQKLETLESARKSGGETEEANATLQAAVEGLRKRRDDAENEIEELKSQNRELAAKLAASQVDGAGTDGQVSLESMSWEQRKLHMLQRLNAEDDELNDSELAQQRLKIEEVIEKTDRELGKRDAEIAELRCLLEQQSLAAGDMAIGGAAVLQMLDQDELIQEERAKLQRIQTEWEEKLRQAEIDVSLERAKLARERIDIEQRLAEMREATKVEGKPESKGRKWLAQLGLTDGD</sequence>